<organism evidence="8 9">
    <name type="scientific">Hominifimenecus microfluidus</name>
    <dbReference type="NCBI Taxonomy" id="2885348"/>
    <lineage>
        <taxon>Bacteria</taxon>
        <taxon>Bacillati</taxon>
        <taxon>Bacillota</taxon>
        <taxon>Clostridia</taxon>
        <taxon>Lachnospirales</taxon>
        <taxon>Lachnospiraceae</taxon>
        <taxon>Hominifimenecus</taxon>
    </lineage>
</organism>
<keyword evidence="9" id="KW-1185">Reference proteome</keyword>
<dbReference type="GO" id="GO:0003677">
    <property type="term" value="F:DNA binding"/>
    <property type="evidence" value="ECO:0007669"/>
    <property type="project" value="UniProtKB-UniRule"/>
</dbReference>
<evidence type="ECO:0000256" key="4">
    <source>
        <dbReference type="HAMAP-Rule" id="MF_01420"/>
    </source>
</evidence>
<dbReference type="NCBIfam" id="TIGR00647">
    <property type="entry name" value="DNA_bind_WhiA"/>
    <property type="match status" value="1"/>
</dbReference>
<evidence type="ECO:0000256" key="3">
    <source>
        <dbReference type="ARBA" id="ARBA00023306"/>
    </source>
</evidence>
<dbReference type="InterPro" id="IPR018478">
    <property type="entry name" value="Sporu_reg_WhiA_N_dom"/>
</dbReference>
<dbReference type="InterPro" id="IPR003802">
    <property type="entry name" value="Sporulation_regulator_WhiA"/>
</dbReference>
<dbReference type="AlphaFoldDB" id="A0AAE3JDE4"/>
<dbReference type="GO" id="GO:0051301">
    <property type="term" value="P:cell division"/>
    <property type="evidence" value="ECO:0007669"/>
    <property type="project" value="UniProtKB-UniRule"/>
</dbReference>
<dbReference type="InterPro" id="IPR023054">
    <property type="entry name" value="Sporulation_regulator_WhiA_C"/>
</dbReference>
<evidence type="ECO:0000259" key="5">
    <source>
        <dbReference type="Pfam" id="PF02650"/>
    </source>
</evidence>
<accession>A0AAE3JDE4</accession>
<dbReference type="HAMAP" id="MF_01420">
    <property type="entry name" value="HTH_type_WhiA"/>
    <property type="match status" value="1"/>
</dbReference>
<feature type="domain" description="Sporulation regulator WhiA C-terminal" evidence="5">
    <location>
        <begin position="226"/>
        <end position="309"/>
    </location>
</feature>
<dbReference type="PANTHER" id="PTHR37307:SF1">
    <property type="entry name" value="CELL DIVISION PROTEIN WHIA-RELATED"/>
    <property type="match status" value="1"/>
</dbReference>
<dbReference type="Pfam" id="PF02650">
    <property type="entry name" value="HTH_WhiA"/>
    <property type="match status" value="1"/>
</dbReference>
<reference evidence="8" key="1">
    <citation type="submission" date="2021-10" db="EMBL/GenBank/DDBJ databases">
        <title>Anaerobic single-cell dispensing facilitates the cultivation of human gut bacteria.</title>
        <authorList>
            <person name="Afrizal A."/>
        </authorList>
    </citation>
    <scope>NUCLEOTIDE SEQUENCE</scope>
    <source>
        <strain evidence="8">CLA-AA-H215</strain>
    </source>
</reference>
<comment type="similarity">
    <text evidence="4">Belongs to the WhiA family.</text>
</comment>
<feature type="domain" description="Sporulation transcription regulator WhiA N-terminal" evidence="6">
    <location>
        <begin position="19"/>
        <end position="106"/>
    </location>
</feature>
<evidence type="ECO:0000256" key="1">
    <source>
        <dbReference type="ARBA" id="ARBA00022618"/>
    </source>
</evidence>
<evidence type="ECO:0000259" key="7">
    <source>
        <dbReference type="Pfam" id="PF14527"/>
    </source>
</evidence>
<dbReference type="Pfam" id="PF10298">
    <property type="entry name" value="WhiA_N"/>
    <property type="match status" value="1"/>
</dbReference>
<keyword evidence="1 4" id="KW-0132">Cell division</keyword>
<dbReference type="Gene3D" id="3.10.28.10">
    <property type="entry name" value="Homing endonucleases"/>
    <property type="match status" value="1"/>
</dbReference>
<protein>
    <recommendedName>
        <fullName evidence="4">Probable cell division protein WhiA</fullName>
    </recommendedName>
</protein>
<evidence type="ECO:0000256" key="2">
    <source>
        <dbReference type="ARBA" id="ARBA00023125"/>
    </source>
</evidence>
<evidence type="ECO:0000313" key="9">
    <source>
        <dbReference type="Proteomes" id="UP001198182"/>
    </source>
</evidence>
<proteinExistence type="inferred from homology"/>
<dbReference type="SUPFAM" id="SSF55608">
    <property type="entry name" value="Homing endonucleases"/>
    <property type="match status" value="1"/>
</dbReference>
<evidence type="ECO:0000259" key="6">
    <source>
        <dbReference type="Pfam" id="PF10298"/>
    </source>
</evidence>
<comment type="function">
    <text evidence="4">Involved in cell division and chromosome segregation.</text>
</comment>
<sequence>MSFSGEVKEELSRQLSSARHCQLAELSAIVSACGMYSVRPHGRLFLVLQSENLLVARKANLLLCETFDVVPDVSVMGSGDWKKSRVYTLAVRNGDVVTRILQATKFMQENGALIDLELPVSSLLLRTPCCRRAFLRGAFLSMGSISNPEKSYHFEIVCSNPEKATAIRDLIQSFDVDAKIVLRKKYHVVYVKESDGLADLLGLMEANISLMNFENIRILREISGTVNRKVNCETANLNKTVSAAVEQVRDIELIREKIGLDQLPQPLQEMAYVRLEHPDTPLKDLGTYLDPPVGKSGVNHRLRKLKNIAEDLRK</sequence>
<gene>
    <name evidence="4 8" type="primary">whiA</name>
    <name evidence="8" type="ORF">LKD81_02240</name>
</gene>
<name>A0AAE3JDE4_9FIRM</name>
<dbReference type="Proteomes" id="UP001198182">
    <property type="component" value="Unassembled WGS sequence"/>
</dbReference>
<keyword evidence="3 4" id="KW-0131">Cell cycle</keyword>
<feature type="domain" description="WhiA LAGLIDADG-like" evidence="7">
    <location>
        <begin position="132"/>
        <end position="222"/>
    </location>
</feature>
<dbReference type="RefSeq" id="WP_308452612.1">
    <property type="nucleotide sequence ID" value="NZ_JAJEQR010000005.1"/>
</dbReference>
<keyword evidence="2 4" id="KW-0238">DNA-binding</keyword>
<dbReference type="InterPro" id="IPR027434">
    <property type="entry name" value="Homing_endonucl"/>
</dbReference>
<comment type="caution">
    <text evidence="8">The sequence shown here is derived from an EMBL/GenBank/DDBJ whole genome shotgun (WGS) entry which is preliminary data.</text>
</comment>
<dbReference type="EMBL" id="JAJEQR010000005">
    <property type="protein sequence ID" value="MCC2229824.1"/>
    <property type="molecule type" value="Genomic_DNA"/>
</dbReference>
<dbReference type="InterPro" id="IPR039518">
    <property type="entry name" value="WhiA_LAGLIDADG_dom"/>
</dbReference>
<evidence type="ECO:0000313" key="8">
    <source>
        <dbReference type="EMBL" id="MCC2229824.1"/>
    </source>
</evidence>
<dbReference type="PANTHER" id="PTHR37307">
    <property type="entry name" value="CELL DIVISION PROTEIN WHIA-RELATED"/>
    <property type="match status" value="1"/>
</dbReference>
<dbReference type="Pfam" id="PF14527">
    <property type="entry name" value="LAGLIDADG_WhiA"/>
    <property type="match status" value="1"/>
</dbReference>
<dbReference type="GO" id="GO:0043937">
    <property type="term" value="P:regulation of sporulation"/>
    <property type="evidence" value="ECO:0007669"/>
    <property type="project" value="InterPro"/>
</dbReference>